<dbReference type="AlphaFoldDB" id="A0A365XW10"/>
<dbReference type="OrthoDB" id="661091at2"/>
<dbReference type="EMBL" id="QFFJ01000002">
    <property type="protein sequence ID" value="RBL90552.1"/>
    <property type="molecule type" value="Genomic_DNA"/>
</dbReference>
<accession>A0A365XW10</accession>
<proteinExistence type="predicted"/>
<evidence type="ECO:0000313" key="2">
    <source>
        <dbReference type="Proteomes" id="UP000253410"/>
    </source>
</evidence>
<reference evidence="1 2" key="1">
    <citation type="submission" date="2018-05" db="EMBL/GenBank/DDBJ databases">
        <title>Chitinophaga sp. K3CV102501T nov., isolated from isolated from a monsoon evergreen broad-leaved forest soil.</title>
        <authorList>
            <person name="Lv Y."/>
        </authorList>
    </citation>
    <scope>NUCLEOTIDE SEQUENCE [LARGE SCALE GENOMIC DNA]</scope>
    <source>
        <strain evidence="1 2">GDMCC 1.1325</strain>
    </source>
</reference>
<gene>
    <name evidence="1" type="ORF">DF182_29285</name>
</gene>
<comment type="caution">
    <text evidence="1">The sequence shown here is derived from an EMBL/GenBank/DDBJ whole genome shotgun (WGS) entry which is preliminary data.</text>
</comment>
<keyword evidence="2" id="KW-1185">Reference proteome</keyword>
<dbReference type="Proteomes" id="UP000253410">
    <property type="component" value="Unassembled WGS sequence"/>
</dbReference>
<organism evidence="1 2">
    <name type="scientific">Chitinophaga flava</name>
    <dbReference type="NCBI Taxonomy" id="2259036"/>
    <lineage>
        <taxon>Bacteria</taxon>
        <taxon>Pseudomonadati</taxon>
        <taxon>Bacteroidota</taxon>
        <taxon>Chitinophagia</taxon>
        <taxon>Chitinophagales</taxon>
        <taxon>Chitinophagaceae</taxon>
        <taxon>Chitinophaga</taxon>
    </lineage>
</organism>
<protein>
    <submittedName>
        <fullName evidence="1">Uncharacterized protein</fullName>
    </submittedName>
</protein>
<name>A0A365XW10_9BACT</name>
<sequence length="200" mass="22114">MYFILAILTCIIGYVIYKACTVSSSAPPEQQYTPPEGEDAAAQIMITGIVNSSFSISRYLRNLRNTSADRFITVAIRQVISTQVGTTTRTRLIENLGPGDECCLGHADHVMEGQNQIYIGYEVLWARYVAAPANYKPHRHIPSTPPYNATTLEFKPGTMPPNHLMNGRINDLNGGLNPGMLYQIATMMFNDGADAPDERK</sequence>
<evidence type="ECO:0000313" key="1">
    <source>
        <dbReference type="EMBL" id="RBL90552.1"/>
    </source>
</evidence>
<dbReference type="RefSeq" id="WP_113619301.1">
    <property type="nucleotide sequence ID" value="NZ_QFFJ01000002.1"/>
</dbReference>